<dbReference type="InterPro" id="IPR011576">
    <property type="entry name" value="Pyridox_Oxase_N"/>
</dbReference>
<feature type="binding site" evidence="7">
    <location>
        <position position="109"/>
    </location>
    <ligand>
        <name>substrate</name>
    </ligand>
</feature>
<feature type="binding site" evidence="7">
    <location>
        <position position="117"/>
    </location>
    <ligand>
        <name>substrate</name>
    </ligand>
</feature>
<dbReference type="PROSITE" id="PS01064">
    <property type="entry name" value="PYRIDOX_OXIDASE"/>
    <property type="match status" value="1"/>
</dbReference>
<evidence type="ECO:0000259" key="10">
    <source>
        <dbReference type="Pfam" id="PF10590"/>
    </source>
</evidence>
<dbReference type="InParanoid" id="A0A4R2PHB8"/>
<dbReference type="GO" id="GO:0010181">
    <property type="term" value="F:FMN binding"/>
    <property type="evidence" value="ECO:0007669"/>
    <property type="project" value="UniProtKB-UniRule"/>
</dbReference>
<feature type="binding site" evidence="7 8">
    <location>
        <position position="69"/>
    </location>
    <ligand>
        <name>FMN</name>
        <dbReference type="ChEBI" id="CHEBI:58210"/>
    </ligand>
</feature>
<comment type="pathway">
    <text evidence="7">Cofactor metabolism; pyridoxal 5'-phosphate salvage; pyridoxal 5'-phosphate from pyridoxamine 5'-phosphate: step 1/1.</text>
</comment>
<name>A0A4R2PHB8_RHOSA</name>
<comment type="function">
    <text evidence="7">Catalyzes the oxidation of either pyridoxine 5'-phosphate (PNP) or pyridoxamine 5'-phosphate (PMP) into pyridoxal 5'-phosphate (PLP).</text>
</comment>
<feature type="binding site" evidence="8">
    <location>
        <begin position="126"/>
        <end position="127"/>
    </location>
    <ligand>
        <name>FMN</name>
        <dbReference type="ChEBI" id="CHEBI:58210"/>
    </ligand>
</feature>
<dbReference type="InterPro" id="IPR000659">
    <property type="entry name" value="Pyridox_Oxase"/>
</dbReference>
<dbReference type="NCBIfam" id="NF004231">
    <property type="entry name" value="PRK05679.1"/>
    <property type="match status" value="1"/>
</dbReference>
<keyword evidence="4 7" id="KW-0288">FMN</keyword>
<comment type="catalytic activity">
    <reaction evidence="7">
        <text>pyridoxamine 5'-phosphate + O2 + H2O = pyridoxal 5'-phosphate + H2O2 + NH4(+)</text>
        <dbReference type="Rhea" id="RHEA:15817"/>
        <dbReference type="ChEBI" id="CHEBI:15377"/>
        <dbReference type="ChEBI" id="CHEBI:15379"/>
        <dbReference type="ChEBI" id="CHEBI:16240"/>
        <dbReference type="ChEBI" id="CHEBI:28938"/>
        <dbReference type="ChEBI" id="CHEBI:58451"/>
        <dbReference type="ChEBI" id="CHEBI:597326"/>
        <dbReference type="EC" id="1.4.3.5"/>
    </reaction>
</comment>
<dbReference type="SUPFAM" id="SSF50475">
    <property type="entry name" value="FMN-binding split barrel"/>
    <property type="match status" value="1"/>
</dbReference>
<comment type="caution">
    <text evidence="11">The sequence shown here is derived from an EMBL/GenBank/DDBJ whole genome shotgun (WGS) entry which is preliminary data.</text>
</comment>
<organism evidence="11 12">
    <name type="scientific">Rhodothalassium salexigens DSM 2132</name>
    <dbReference type="NCBI Taxonomy" id="1188247"/>
    <lineage>
        <taxon>Bacteria</taxon>
        <taxon>Pseudomonadati</taxon>
        <taxon>Pseudomonadota</taxon>
        <taxon>Alphaproteobacteria</taxon>
        <taxon>Rhodothalassiales</taxon>
        <taxon>Rhodothalassiaceae</taxon>
        <taxon>Rhodothalassium</taxon>
    </lineage>
</organism>
<comment type="caution">
    <text evidence="7">Lacks conserved residue(s) required for the propagation of feature annotation.</text>
</comment>
<feature type="domain" description="Pyridoxamine 5'-phosphate oxidase N-terminal" evidence="9">
    <location>
        <begin position="27"/>
        <end position="144"/>
    </location>
</feature>
<feature type="binding site" evidence="7 8">
    <location>
        <begin position="47"/>
        <end position="52"/>
    </location>
    <ligand>
        <name>FMN</name>
        <dbReference type="ChEBI" id="CHEBI:58210"/>
    </ligand>
</feature>
<dbReference type="PANTHER" id="PTHR10851:SF0">
    <property type="entry name" value="PYRIDOXINE-5'-PHOSPHATE OXIDASE"/>
    <property type="match status" value="1"/>
</dbReference>
<dbReference type="GO" id="GO:0004733">
    <property type="term" value="F:pyridoxamine phosphate oxidase activity"/>
    <property type="evidence" value="ECO:0007669"/>
    <property type="project" value="UniProtKB-UniRule"/>
</dbReference>
<dbReference type="InterPro" id="IPR012349">
    <property type="entry name" value="Split_barrel_FMN-bd"/>
</dbReference>
<keyword evidence="6 7" id="KW-0664">Pyridoxine biosynthesis</keyword>
<dbReference type="EMBL" id="SLXO01000006">
    <property type="protein sequence ID" value="TCP33928.1"/>
    <property type="molecule type" value="Genomic_DNA"/>
</dbReference>
<sequence length="199" mass="22843">MSFVPDASTDPFTAFERWFAEAEASEPSDPNAMILSTADARGRPAARAVLLKGWDRSGFVFYTNLRSDKGHHLTENPQASLLFYWKIAYRQVRIEGRVEPVPAADADAYFASRPRGSQIGAWASDQSHPLPGGRVELEQRIADMEKRYEGQEVPRPPHWSGYCVIPDRFEFWQGQEYRLHDRMVYSRDGERWTFGLLFP</sequence>
<dbReference type="UniPathway" id="UPA01068">
    <property type="reaction ID" value="UER00304"/>
</dbReference>
<feature type="binding site" evidence="7 8">
    <location>
        <position position="182"/>
    </location>
    <ligand>
        <name>FMN</name>
        <dbReference type="ChEBI" id="CHEBI:58210"/>
    </ligand>
</feature>
<feature type="binding site" evidence="7">
    <location>
        <position position="113"/>
    </location>
    <ligand>
        <name>substrate</name>
    </ligand>
</feature>
<dbReference type="InterPro" id="IPR019740">
    <property type="entry name" value="Pyridox_Oxase_CS"/>
</dbReference>
<dbReference type="OrthoDB" id="9780392at2"/>
<evidence type="ECO:0000256" key="6">
    <source>
        <dbReference type="ARBA" id="ARBA00023096"/>
    </source>
</evidence>
<keyword evidence="3 7" id="KW-0285">Flavoprotein</keyword>
<gene>
    <name evidence="7" type="primary">pdxH</name>
    <name evidence="11" type="ORF">EV659_10686</name>
</gene>
<dbReference type="FunFam" id="2.30.110.10:FF:000020">
    <property type="entry name" value="PNPO isoform 11"/>
    <property type="match status" value="1"/>
</dbReference>
<evidence type="ECO:0000256" key="5">
    <source>
        <dbReference type="ARBA" id="ARBA00023002"/>
    </source>
</evidence>
<dbReference type="PANTHER" id="PTHR10851">
    <property type="entry name" value="PYRIDOXINE-5-PHOSPHATE OXIDASE"/>
    <property type="match status" value="1"/>
</dbReference>
<comment type="similarity">
    <text evidence="1 7">Belongs to the pyridoxamine 5'-phosphate oxidase family.</text>
</comment>
<comment type="cofactor">
    <cofactor evidence="7 8">
        <name>FMN</name>
        <dbReference type="ChEBI" id="CHEBI:58210"/>
    </cofactor>
    <text evidence="7 8">Binds 1 FMN per subunit.</text>
</comment>
<dbReference type="Gene3D" id="2.30.110.10">
    <property type="entry name" value="Electron Transport, Fmn-binding Protein, Chain A"/>
    <property type="match status" value="1"/>
</dbReference>
<evidence type="ECO:0000256" key="3">
    <source>
        <dbReference type="ARBA" id="ARBA00022630"/>
    </source>
</evidence>
<comment type="catalytic activity">
    <reaction evidence="7">
        <text>pyridoxine 5'-phosphate + O2 = pyridoxal 5'-phosphate + H2O2</text>
        <dbReference type="Rhea" id="RHEA:15149"/>
        <dbReference type="ChEBI" id="CHEBI:15379"/>
        <dbReference type="ChEBI" id="CHEBI:16240"/>
        <dbReference type="ChEBI" id="CHEBI:58589"/>
        <dbReference type="ChEBI" id="CHEBI:597326"/>
        <dbReference type="EC" id="1.4.3.5"/>
    </reaction>
</comment>
<accession>A0A4R2PHB8</accession>
<feature type="binding site" evidence="7">
    <location>
        <position position="52"/>
    </location>
    <ligand>
        <name>substrate</name>
    </ligand>
</feature>
<comment type="subunit">
    <text evidence="2 7">Homodimer.</text>
</comment>
<dbReference type="RefSeq" id="WP_132708593.1">
    <property type="nucleotide sequence ID" value="NZ_JACIGF010000006.1"/>
</dbReference>
<keyword evidence="5 7" id="KW-0560">Oxidoreductase</keyword>
<dbReference type="Pfam" id="PF01243">
    <property type="entry name" value="PNPOx_N"/>
    <property type="match status" value="1"/>
</dbReference>
<evidence type="ECO:0000256" key="8">
    <source>
        <dbReference type="PIRSR" id="PIRSR000190-2"/>
    </source>
</evidence>
<dbReference type="NCBIfam" id="TIGR00558">
    <property type="entry name" value="pdxH"/>
    <property type="match status" value="1"/>
</dbReference>
<dbReference type="InterPro" id="IPR019576">
    <property type="entry name" value="Pyridoxamine_oxidase_dimer_C"/>
</dbReference>
<feature type="binding site" evidence="7 8">
    <location>
        <position position="172"/>
    </location>
    <ligand>
        <name>FMN</name>
        <dbReference type="ChEBI" id="CHEBI:58210"/>
    </ligand>
</feature>
<evidence type="ECO:0000256" key="1">
    <source>
        <dbReference type="ARBA" id="ARBA00007301"/>
    </source>
</evidence>
<dbReference type="AlphaFoldDB" id="A0A4R2PHB8"/>
<reference evidence="11 12" key="1">
    <citation type="submission" date="2019-03" db="EMBL/GenBank/DDBJ databases">
        <title>Genomic Encyclopedia of Type Strains, Phase IV (KMG-IV): sequencing the most valuable type-strain genomes for metagenomic binning, comparative biology and taxonomic classification.</title>
        <authorList>
            <person name="Goeker M."/>
        </authorList>
    </citation>
    <scope>NUCLEOTIDE SEQUENCE [LARGE SCALE GENOMIC DNA]</scope>
    <source>
        <strain evidence="11 12">DSM 2132</strain>
    </source>
</reference>
<dbReference type="FunCoup" id="A0A4R2PHB8">
    <property type="interactions" value="462"/>
</dbReference>
<dbReference type="HAMAP" id="MF_01629">
    <property type="entry name" value="PdxH"/>
    <property type="match status" value="1"/>
</dbReference>
<protein>
    <recommendedName>
        <fullName evidence="7">Pyridoxine/pyridoxamine 5'-phosphate oxidase</fullName>
        <ecNumber evidence="7">1.4.3.5</ecNumber>
    </recommendedName>
    <alternativeName>
        <fullName evidence="7">PNP/PMP oxidase</fullName>
        <shortName evidence="7">PNPOx</shortName>
    </alternativeName>
    <alternativeName>
        <fullName evidence="7">Pyridoxal 5'-phosphate synthase</fullName>
    </alternativeName>
</protein>
<evidence type="ECO:0000256" key="2">
    <source>
        <dbReference type="ARBA" id="ARBA00011738"/>
    </source>
</evidence>
<dbReference type="EC" id="1.4.3.5" evidence="7"/>
<dbReference type="Pfam" id="PF10590">
    <property type="entry name" value="PNP_phzG_C"/>
    <property type="match status" value="1"/>
</dbReference>
<dbReference type="PIRSF" id="PIRSF000190">
    <property type="entry name" value="Pyd_amn-ph_oxd"/>
    <property type="match status" value="1"/>
</dbReference>
<feature type="domain" description="Pyridoxine 5'-phosphate oxidase dimerisation C-terminal" evidence="10">
    <location>
        <begin position="159"/>
        <end position="199"/>
    </location>
</feature>
<feature type="binding site" evidence="7 8">
    <location>
        <position position="91"/>
    </location>
    <ligand>
        <name>FMN</name>
        <dbReference type="ChEBI" id="CHEBI:58210"/>
    </ligand>
</feature>
<evidence type="ECO:0000259" key="9">
    <source>
        <dbReference type="Pfam" id="PF01243"/>
    </source>
</evidence>
<evidence type="ECO:0000256" key="4">
    <source>
        <dbReference type="ARBA" id="ARBA00022643"/>
    </source>
</evidence>
<comment type="pathway">
    <text evidence="7">Cofactor metabolism; pyridoxal 5'-phosphate salvage; pyridoxal 5'-phosphate from pyridoxine 5'-phosphate: step 1/1.</text>
</comment>
<dbReference type="Proteomes" id="UP000295399">
    <property type="component" value="Unassembled WGS sequence"/>
</dbReference>
<dbReference type="GO" id="GO:0008615">
    <property type="term" value="P:pyridoxine biosynthetic process"/>
    <property type="evidence" value="ECO:0007669"/>
    <property type="project" value="UniProtKB-UniRule"/>
</dbReference>
<proteinExistence type="inferred from homology"/>
<evidence type="ECO:0000313" key="11">
    <source>
        <dbReference type="EMBL" id="TCP33928.1"/>
    </source>
</evidence>
<feature type="binding site" evidence="7 8">
    <location>
        <begin position="62"/>
        <end position="63"/>
    </location>
    <ligand>
        <name>FMN</name>
        <dbReference type="ChEBI" id="CHEBI:58210"/>
    </ligand>
</feature>
<evidence type="ECO:0000256" key="7">
    <source>
        <dbReference type="HAMAP-Rule" id="MF_01629"/>
    </source>
</evidence>
<evidence type="ECO:0000313" key="12">
    <source>
        <dbReference type="Proteomes" id="UP000295399"/>
    </source>
</evidence>
<feature type="binding site" evidence="7">
    <location>
        <begin position="178"/>
        <end position="180"/>
    </location>
    <ligand>
        <name>substrate</name>
    </ligand>
</feature>
<keyword evidence="12" id="KW-1185">Reference proteome</keyword>